<feature type="transmembrane region" description="Helical" evidence="11">
    <location>
        <begin position="28"/>
        <end position="49"/>
    </location>
</feature>
<evidence type="ECO:0000256" key="6">
    <source>
        <dbReference type="ARBA" id="ARBA00022777"/>
    </source>
</evidence>
<accession>A0A5C5ZME3</accession>
<keyword evidence="9" id="KW-0175">Coiled coil</keyword>
<keyword evidence="5" id="KW-0547">Nucleotide-binding</keyword>
<dbReference type="InterPro" id="IPR003661">
    <property type="entry name" value="HisK_dim/P_dom"/>
</dbReference>
<keyword evidence="14" id="KW-1185">Reference proteome</keyword>
<dbReference type="PANTHER" id="PTHR43065:SF46">
    <property type="entry name" value="C4-DICARBOXYLATE TRANSPORT SENSOR PROTEIN DCTB"/>
    <property type="match status" value="1"/>
</dbReference>
<keyword evidence="4 13" id="KW-0808">Transferase</keyword>
<dbReference type="Proteomes" id="UP000315440">
    <property type="component" value="Unassembled WGS sequence"/>
</dbReference>
<dbReference type="InterPro" id="IPR003594">
    <property type="entry name" value="HATPase_dom"/>
</dbReference>
<evidence type="ECO:0000256" key="1">
    <source>
        <dbReference type="ARBA" id="ARBA00000085"/>
    </source>
</evidence>
<dbReference type="PROSITE" id="PS50109">
    <property type="entry name" value="HIS_KIN"/>
    <property type="match status" value="1"/>
</dbReference>
<dbReference type="SUPFAM" id="SSF55874">
    <property type="entry name" value="ATPase domain of HSP90 chaperone/DNA topoisomerase II/histidine kinase"/>
    <property type="match status" value="1"/>
</dbReference>
<evidence type="ECO:0000256" key="7">
    <source>
        <dbReference type="ARBA" id="ARBA00022840"/>
    </source>
</evidence>
<dbReference type="InterPro" id="IPR005467">
    <property type="entry name" value="His_kinase_dom"/>
</dbReference>
<protein>
    <recommendedName>
        <fullName evidence="2">histidine kinase</fullName>
        <ecNumber evidence="2">2.7.13.3</ecNumber>
    </recommendedName>
</protein>
<reference evidence="13 14" key="1">
    <citation type="submission" date="2019-02" db="EMBL/GenBank/DDBJ databases">
        <title>Deep-cultivation of Planctomycetes and their phenomic and genomic characterization uncovers novel biology.</title>
        <authorList>
            <person name="Wiegand S."/>
            <person name="Jogler M."/>
            <person name="Boedeker C."/>
            <person name="Pinto D."/>
            <person name="Vollmers J."/>
            <person name="Rivas-Marin E."/>
            <person name="Kohn T."/>
            <person name="Peeters S.H."/>
            <person name="Heuer A."/>
            <person name="Rast P."/>
            <person name="Oberbeckmann S."/>
            <person name="Bunk B."/>
            <person name="Jeske O."/>
            <person name="Meyerdierks A."/>
            <person name="Storesund J.E."/>
            <person name="Kallscheuer N."/>
            <person name="Luecker S."/>
            <person name="Lage O.M."/>
            <person name="Pohl T."/>
            <person name="Merkel B.J."/>
            <person name="Hornburger P."/>
            <person name="Mueller R.-W."/>
            <person name="Bruemmer F."/>
            <person name="Labrenz M."/>
            <person name="Spormann A.M."/>
            <person name="Op Den Camp H."/>
            <person name="Overmann J."/>
            <person name="Amann R."/>
            <person name="Jetten M.S.M."/>
            <person name="Mascher T."/>
            <person name="Medema M.H."/>
            <person name="Devos D.P."/>
            <person name="Kaster A.-K."/>
            <person name="Ovreas L."/>
            <person name="Rohde M."/>
            <person name="Galperin M.Y."/>
            <person name="Jogler C."/>
        </authorList>
    </citation>
    <scope>NUCLEOTIDE SEQUENCE [LARGE SCALE GENOMIC DNA]</scope>
    <source>
        <strain evidence="13 14">Mal64</strain>
    </source>
</reference>
<keyword evidence="11" id="KW-0472">Membrane</keyword>
<feature type="domain" description="Histidine kinase" evidence="12">
    <location>
        <begin position="257"/>
        <end position="513"/>
    </location>
</feature>
<feature type="transmembrane region" description="Helical" evidence="11">
    <location>
        <begin position="61"/>
        <end position="83"/>
    </location>
</feature>
<name>A0A5C5ZME3_9BACT</name>
<evidence type="ECO:0000259" key="12">
    <source>
        <dbReference type="PROSITE" id="PS50109"/>
    </source>
</evidence>
<dbReference type="RefSeq" id="WP_146398973.1">
    <property type="nucleotide sequence ID" value="NZ_SJPQ01000002.1"/>
</dbReference>
<dbReference type="CDD" id="cd00082">
    <property type="entry name" value="HisKA"/>
    <property type="match status" value="1"/>
</dbReference>
<dbReference type="SMART" id="SM00387">
    <property type="entry name" value="HATPase_c"/>
    <property type="match status" value="1"/>
</dbReference>
<dbReference type="PRINTS" id="PR00344">
    <property type="entry name" value="BCTRLSENSOR"/>
</dbReference>
<dbReference type="Pfam" id="PF02518">
    <property type="entry name" value="HATPase_c"/>
    <property type="match status" value="1"/>
</dbReference>
<comment type="catalytic activity">
    <reaction evidence="1">
        <text>ATP + protein L-histidine = ADP + protein N-phospho-L-histidine.</text>
        <dbReference type="EC" id="2.7.13.3"/>
    </reaction>
</comment>
<evidence type="ECO:0000256" key="9">
    <source>
        <dbReference type="SAM" id="Coils"/>
    </source>
</evidence>
<evidence type="ECO:0000313" key="14">
    <source>
        <dbReference type="Proteomes" id="UP000315440"/>
    </source>
</evidence>
<evidence type="ECO:0000256" key="5">
    <source>
        <dbReference type="ARBA" id="ARBA00022741"/>
    </source>
</evidence>
<organism evidence="13 14">
    <name type="scientific">Pseudobythopirellula maris</name>
    <dbReference type="NCBI Taxonomy" id="2527991"/>
    <lineage>
        <taxon>Bacteria</taxon>
        <taxon>Pseudomonadati</taxon>
        <taxon>Planctomycetota</taxon>
        <taxon>Planctomycetia</taxon>
        <taxon>Pirellulales</taxon>
        <taxon>Lacipirellulaceae</taxon>
        <taxon>Pseudobythopirellula</taxon>
    </lineage>
</organism>
<feature type="coiled-coil region" evidence="9">
    <location>
        <begin position="189"/>
        <end position="248"/>
    </location>
</feature>
<keyword evidence="3" id="KW-0597">Phosphoprotein</keyword>
<gene>
    <name evidence="13" type="primary">dctB</name>
    <name evidence="13" type="ORF">Mal64_16340</name>
</gene>
<keyword evidence="11" id="KW-0812">Transmembrane</keyword>
<dbReference type="EC" id="2.7.13.3" evidence="2"/>
<dbReference type="AlphaFoldDB" id="A0A5C5ZME3"/>
<dbReference type="GO" id="GO:0005524">
    <property type="term" value="F:ATP binding"/>
    <property type="evidence" value="ECO:0007669"/>
    <property type="project" value="UniProtKB-KW"/>
</dbReference>
<sequence>MSRTELKSRTKQLFAERLDSIHRQTDRAFVVLFVVQWVFAVGVTLAVSPHTWVGDTSYPHVHLWAALLVGGALTIAPIICVSLRPGTLATRLVVATAQVGYSTLLIHLTGGRIESHFHIFGSLAFLSFYRDWRVIVPAMLIVAADHVLRAIFWPESIFGVVVAAPWRALEHIGWVVFEGVFLLWGCKTNTRELRDRAEAQAELERAKATVEEEVEQRTRELLNRTQELEEWVQRSNALEDQLGEAQKLEAIGQLSAGVAHEINTPMQYMSDNIEFLSDCSARLFEVVDVYHDQLENRDNPLSWQQRISAVKAACERCRYDYIREQIPHAIEESLEGVRRVIEIVRAMKQMSHPGTQEMTPTDINEAVRTTALLCKNRWKYAAELELFLADDLPEVPAFTNEINQVLVNLLVNAADAIVDKNGDSGELGKMVVRTRRSGDWVQIDVQDDGCGMDEVVRRRIFDPFYTTKEVGKGTGQGLAISYNVVVNHHQGRIDLSSEPGAGTCFTVELPLGEHPDLMDADKLEEKDPAAELSSKPVAPLDALPDETSDLPPAPVILI</sequence>
<dbReference type="EMBL" id="SJPQ01000002">
    <property type="protein sequence ID" value="TWT88157.1"/>
    <property type="molecule type" value="Genomic_DNA"/>
</dbReference>
<evidence type="ECO:0000256" key="8">
    <source>
        <dbReference type="ARBA" id="ARBA00023012"/>
    </source>
</evidence>
<evidence type="ECO:0000256" key="10">
    <source>
        <dbReference type="SAM" id="MobiDB-lite"/>
    </source>
</evidence>
<dbReference type="SUPFAM" id="SSF47384">
    <property type="entry name" value="Homodimeric domain of signal transducing histidine kinase"/>
    <property type="match status" value="1"/>
</dbReference>
<evidence type="ECO:0000256" key="4">
    <source>
        <dbReference type="ARBA" id="ARBA00022679"/>
    </source>
</evidence>
<keyword evidence="7" id="KW-0067">ATP-binding</keyword>
<evidence type="ECO:0000256" key="2">
    <source>
        <dbReference type="ARBA" id="ARBA00012438"/>
    </source>
</evidence>
<evidence type="ECO:0000256" key="3">
    <source>
        <dbReference type="ARBA" id="ARBA00022553"/>
    </source>
</evidence>
<keyword evidence="11" id="KW-1133">Transmembrane helix</keyword>
<evidence type="ECO:0000313" key="13">
    <source>
        <dbReference type="EMBL" id="TWT88157.1"/>
    </source>
</evidence>
<dbReference type="GO" id="GO:0000155">
    <property type="term" value="F:phosphorelay sensor kinase activity"/>
    <property type="evidence" value="ECO:0007669"/>
    <property type="project" value="InterPro"/>
</dbReference>
<dbReference type="InterPro" id="IPR004358">
    <property type="entry name" value="Sig_transdc_His_kin-like_C"/>
</dbReference>
<keyword evidence="8" id="KW-0902">Two-component regulatory system</keyword>
<dbReference type="InterPro" id="IPR036890">
    <property type="entry name" value="HATPase_C_sf"/>
</dbReference>
<comment type="caution">
    <text evidence="13">The sequence shown here is derived from an EMBL/GenBank/DDBJ whole genome shotgun (WGS) entry which is preliminary data.</text>
</comment>
<dbReference type="InterPro" id="IPR036097">
    <property type="entry name" value="HisK_dim/P_sf"/>
</dbReference>
<dbReference type="Gene3D" id="1.10.287.130">
    <property type="match status" value="1"/>
</dbReference>
<proteinExistence type="predicted"/>
<dbReference type="Gene3D" id="3.30.565.10">
    <property type="entry name" value="Histidine kinase-like ATPase, C-terminal domain"/>
    <property type="match status" value="1"/>
</dbReference>
<evidence type="ECO:0000256" key="11">
    <source>
        <dbReference type="SAM" id="Phobius"/>
    </source>
</evidence>
<dbReference type="OrthoDB" id="260274at2"/>
<feature type="region of interest" description="Disordered" evidence="10">
    <location>
        <begin position="524"/>
        <end position="558"/>
    </location>
</feature>
<dbReference type="PANTHER" id="PTHR43065">
    <property type="entry name" value="SENSOR HISTIDINE KINASE"/>
    <property type="match status" value="1"/>
</dbReference>
<keyword evidence="6" id="KW-0418">Kinase</keyword>